<evidence type="ECO:0000256" key="12">
    <source>
        <dbReference type="ARBA" id="ARBA00022989"/>
    </source>
</evidence>
<comment type="catalytic activity">
    <reaction evidence="1">
        <text>ATP = 3',5'-cyclic AMP + diphosphate</text>
        <dbReference type="Rhea" id="RHEA:15389"/>
        <dbReference type="ChEBI" id="CHEBI:30616"/>
        <dbReference type="ChEBI" id="CHEBI:33019"/>
        <dbReference type="ChEBI" id="CHEBI:58165"/>
        <dbReference type="EC" id="4.6.1.1"/>
    </reaction>
</comment>
<dbReference type="InterPro" id="IPR018297">
    <property type="entry name" value="A/G_cyclase_CS"/>
</dbReference>
<evidence type="ECO:0000313" key="21">
    <source>
        <dbReference type="EMBL" id="CAD7458751.1"/>
    </source>
</evidence>
<evidence type="ECO:0000256" key="16">
    <source>
        <dbReference type="ARBA" id="ARBA00023239"/>
    </source>
</evidence>
<feature type="transmembrane region" description="Helical" evidence="19">
    <location>
        <begin position="477"/>
        <end position="499"/>
    </location>
</feature>
<proteinExistence type="inferred from homology"/>
<dbReference type="GO" id="GO:0007193">
    <property type="term" value="P:adenylate cyclase-inhibiting G protein-coupled receptor signaling pathway"/>
    <property type="evidence" value="ECO:0007669"/>
    <property type="project" value="TreeGrafter"/>
</dbReference>
<keyword evidence="7" id="KW-0479">Metal-binding</keyword>
<comment type="similarity">
    <text evidence="17">Belongs to the adenylyl cyclase class-4/guanylyl cyclase family.</text>
</comment>
<evidence type="ECO:0000256" key="5">
    <source>
        <dbReference type="ARBA" id="ARBA00012201"/>
    </source>
</evidence>
<dbReference type="CDD" id="cd07302">
    <property type="entry name" value="CHD"/>
    <property type="match status" value="2"/>
</dbReference>
<keyword evidence="13" id="KW-0115">cAMP biosynthesis</keyword>
<dbReference type="GO" id="GO:0005524">
    <property type="term" value="F:ATP binding"/>
    <property type="evidence" value="ECO:0007669"/>
    <property type="project" value="UniProtKB-KW"/>
</dbReference>
<dbReference type="InterPro" id="IPR029787">
    <property type="entry name" value="Nucleotide_cyclase"/>
</dbReference>
<feature type="transmembrane region" description="Helical" evidence="19">
    <location>
        <begin position="371"/>
        <end position="390"/>
    </location>
</feature>
<dbReference type="EC" id="4.6.1.1" evidence="5"/>
<reference evidence="21" key="1">
    <citation type="submission" date="2020-11" db="EMBL/GenBank/DDBJ databases">
        <authorList>
            <person name="Tran Van P."/>
        </authorList>
    </citation>
    <scope>NUCLEOTIDE SEQUENCE</scope>
</reference>
<keyword evidence="16 17" id="KW-0456">Lyase</keyword>
<comment type="cofactor">
    <cofactor evidence="3">
        <name>Mg(2+)</name>
        <dbReference type="ChEBI" id="CHEBI:18420"/>
    </cofactor>
</comment>
<feature type="domain" description="Guanylate cyclase" evidence="20">
    <location>
        <begin position="28"/>
        <end position="123"/>
    </location>
</feature>
<feature type="transmembrane region" description="Helical" evidence="19">
    <location>
        <begin position="504"/>
        <end position="523"/>
    </location>
</feature>
<feature type="transmembrane region" description="Helical" evidence="19">
    <location>
        <begin position="292"/>
        <end position="310"/>
    </location>
</feature>
<accession>A0A7R9II10</accession>
<dbReference type="SMART" id="SM00044">
    <property type="entry name" value="CYCc"/>
    <property type="match status" value="2"/>
</dbReference>
<dbReference type="AlphaFoldDB" id="A0A7R9II10"/>
<keyword evidence="12 19" id="KW-1133">Transmembrane helix</keyword>
<dbReference type="GO" id="GO:0005886">
    <property type="term" value="C:plasma membrane"/>
    <property type="evidence" value="ECO:0007669"/>
    <property type="project" value="TreeGrafter"/>
</dbReference>
<dbReference type="GO" id="GO:0046872">
    <property type="term" value="F:metal ion binding"/>
    <property type="evidence" value="ECO:0007669"/>
    <property type="project" value="UniProtKB-KW"/>
</dbReference>
<evidence type="ECO:0000256" key="11">
    <source>
        <dbReference type="ARBA" id="ARBA00022842"/>
    </source>
</evidence>
<gene>
    <name evidence="21" type="ORF">TTEB3V08_LOCUS6724</name>
</gene>
<dbReference type="InterPro" id="IPR001054">
    <property type="entry name" value="A/G_cyclase"/>
</dbReference>
<evidence type="ECO:0000256" key="17">
    <source>
        <dbReference type="RuleBase" id="RU000405"/>
    </source>
</evidence>
<dbReference type="PANTHER" id="PTHR45627:SF12">
    <property type="entry name" value="ADENYLATE CYCLASE TYPE 2"/>
    <property type="match status" value="1"/>
</dbReference>
<evidence type="ECO:0000256" key="10">
    <source>
        <dbReference type="ARBA" id="ARBA00022840"/>
    </source>
</evidence>
<protein>
    <recommendedName>
        <fullName evidence="5">adenylate cyclase</fullName>
        <ecNumber evidence="5">4.6.1.1</ecNumber>
    </recommendedName>
</protein>
<dbReference type="GO" id="GO:0006171">
    <property type="term" value="P:cAMP biosynthetic process"/>
    <property type="evidence" value="ECO:0007669"/>
    <property type="project" value="UniProtKB-KW"/>
</dbReference>
<keyword evidence="11" id="KW-0460">Magnesium</keyword>
<dbReference type="SUPFAM" id="SSF55073">
    <property type="entry name" value="Nucleotide cyclase"/>
    <property type="match status" value="2"/>
</dbReference>
<evidence type="ECO:0000256" key="15">
    <source>
        <dbReference type="ARBA" id="ARBA00023180"/>
    </source>
</evidence>
<keyword evidence="9" id="KW-0547">Nucleotide-binding</keyword>
<evidence type="ECO:0000256" key="13">
    <source>
        <dbReference type="ARBA" id="ARBA00022998"/>
    </source>
</evidence>
<dbReference type="PROSITE" id="PS00452">
    <property type="entry name" value="GUANYLATE_CYCLASE_1"/>
    <property type="match status" value="2"/>
</dbReference>
<evidence type="ECO:0000256" key="3">
    <source>
        <dbReference type="ARBA" id="ARBA00001946"/>
    </source>
</evidence>
<feature type="domain" description="Guanylate cyclase" evidence="20">
    <location>
        <begin position="926"/>
        <end position="1071"/>
    </location>
</feature>
<dbReference type="Gene3D" id="3.30.70.1230">
    <property type="entry name" value="Nucleotide cyclase"/>
    <property type="match status" value="2"/>
</dbReference>
<keyword evidence="14 19" id="KW-0472">Membrane</keyword>
<evidence type="ECO:0000256" key="8">
    <source>
        <dbReference type="ARBA" id="ARBA00022737"/>
    </source>
</evidence>
<comment type="subcellular location">
    <subcellularLocation>
        <location evidence="4">Membrane</location>
        <topology evidence="4">Multi-pass membrane protein</topology>
    </subcellularLocation>
</comment>
<evidence type="ECO:0000256" key="9">
    <source>
        <dbReference type="ARBA" id="ARBA00022741"/>
    </source>
</evidence>
<dbReference type="GO" id="GO:0007189">
    <property type="term" value="P:adenylate cyclase-activating G protein-coupled receptor signaling pathway"/>
    <property type="evidence" value="ECO:0007669"/>
    <property type="project" value="TreeGrafter"/>
</dbReference>
<evidence type="ECO:0000259" key="20">
    <source>
        <dbReference type="PROSITE" id="PS50125"/>
    </source>
</evidence>
<evidence type="ECO:0000256" key="14">
    <source>
        <dbReference type="ARBA" id="ARBA00023136"/>
    </source>
</evidence>
<keyword evidence="15" id="KW-0325">Glycoprotein</keyword>
<dbReference type="EMBL" id="OE002449">
    <property type="protein sequence ID" value="CAD7458751.1"/>
    <property type="molecule type" value="Genomic_DNA"/>
</dbReference>
<feature type="region of interest" description="Disordered" evidence="18">
    <location>
        <begin position="1"/>
        <end position="27"/>
    </location>
</feature>
<dbReference type="PROSITE" id="PS50125">
    <property type="entry name" value="GUANYLATE_CYCLASE_2"/>
    <property type="match status" value="2"/>
</dbReference>
<evidence type="ECO:0000256" key="19">
    <source>
        <dbReference type="SAM" id="Phobius"/>
    </source>
</evidence>
<feature type="transmembrane region" description="Helical" evidence="19">
    <location>
        <begin position="316"/>
        <end position="337"/>
    </location>
</feature>
<evidence type="ECO:0000256" key="1">
    <source>
        <dbReference type="ARBA" id="ARBA00001593"/>
    </source>
</evidence>
<dbReference type="GO" id="GO:0035556">
    <property type="term" value="P:intracellular signal transduction"/>
    <property type="evidence" value="ECO:0007669"/>
    <property type="project" value="InterPro"/>
</dbReference>
<comment type="cofactor">
    <cofactor evidence="2">
        <name>Mn(2+)</name>
        <dbReference type="ChEBI" id="CHEBI:29035"/>
    </cofactor>
</comment>
<dbReference type="Pfam" id="PF00211">
    <property type="entry name" value="Guanylate_cyc"/>
    <property type="match status" value="2"/>
</dbReference>
<keyword evidence="10" id="KW-0067">ATP-binding</keyword>
<keyword evidence="8" id="KW-0677">Repeat</keyword>
<sequence length="1122" mass="125572">MTSRRDKVRPARSGQSGLQPRPHVGTGLDQLTQENQCMRIKILGDCYYCVSGLPVSRPNHAYNCVNMGLQMIEAIRFVREATGFNVDMRIGIHTGNVLCGVLGLRKWQFDVWSDDVTLANHMESGGLPGRVHVTKATLNQLNGRFEVDPGDGGSRDSYLADHKVDSYLIVPNKKLDAVGDSVPCNNERRSSSLAGSEGIGGVKIKAPTKMTKYVECWGADKPFANITESTLAKNIGLTSIAMIESNLLPSKTTCLECKKWLQSEELNPVSLWFRNPQHEEEYRNQVDPHFRYYVSCAFLLFSAVAIIQALTLNRGVVLWGSFSATAVALLILVYLCWLEKCCLEVSTTDTAHEEGVPCVGHVVSGSRYLRLAVFLVTVCLVACCSVITLLDRNYEDTIEVMIPISPIEYNSTSTPEESNILITLEDATFLSTCPVRCSTVPPLQDGIRGFLRASSNPFPPWVHDPCPTPTASVQHNVLLLLQAYLYSTALSLTLVSVFLRVGFLLKMSLMMASLMVHSAIYINLPQFQKYYNRPLDGFDGLPYQVKLVLPLLVLVILLHILDRQIEFTSRTDFLWRAKLKIEQEDVETMRGINKILLENILPAHVAEDFLDSRNTQVLMRLFLRSIPCSRNCTMKDTAVSVHCSRNCSTRDTAVSVLDPGTVPRKIQLCMFLLCLSLVPGTLPREIQLCLSLVLGTVQRELKLCLSLVPGTIPREIQLCMSLVLGNVPRKIQLVLFLVPGTILRELQVCLSLVLGTVPREMQLCLSLFPGTLPQELQLCLSFVLGTVPRDIQLCMSLVPGIVLREIQLCLSLLPGTVLREIQLGLNCTMIATYASIPCIQELYHERYSSVCPWFHEPYHESYTYVYPLFQELYHESYRAVSVPCSRNFTIRYSCVYPLLQELYHESYSGVCFLFQELYHESYSCVAVMFASIPNYKEFYDENDVNKQGLECLRLLNEIICDFDKLLLKPKFSCIEKIKTIGSTYMLASGLCPGKEKGGEAATKQQDHNVLVLVDFAVALMTILDQINRDSFQRFKLRIGLNHGPVIAGVVGAQKPQYDIWGNTVNVASRMDSCGVIGRMQVTENTAKVLMAAGYECECRGLTYVKGKGQLTTYFVKTAFDEK</sequence>
<name>A0A7R9II10_9NEOP</name>
<evidence type="ECO:0000256" key="2">
    <source>
        <dbReference type="ARBA" id="ARBA00001936"/>
    </source>
</evidence>
<evidence type="ECO:0000256" key="6">
    <source>
        <dbReference type="ARBA" id="ARBA00022692"/>
    </source>
</evidence>
<evidence type="ECO:0000256" key="7">
    <source>
        <dbReference type="ARBA" id="ARBA00022723"/>
    </source>
</evidence>
<evidence type="ECO:0000256" key="18">
    <source>
        <dbReference type="SAM" id="MobiDB-lite"/>
    </source>
</evidence>
<evidence type="ECO:0000256" key="4">
    <source>
        <dbReference type="ARBA" id="ARBA00004141"/>
    </source>
</evidence>
<keyword evidence="6 19" id="KW-0812">Transmembrane</keyword>
<dbReference type="PANTHER" id="PTHR45627">
    <property type="entry name" value="ADENYLATE CYCLASE TYPE 1"/>
    <property type="match status" value="1"/>
</dbReference>
<dbReference type="GO" id="GO:0004016">
    <property type="term" value="F:adenylate cyclase activity"/>
    <property type="evidence" value="ECO:0007669"/>
    <property type="project" value="UniProtKB-EC"/>
</dbReference>
<organism evidence="21">
    <name type="scientific">Timema tahoe</name>
    <dbReference type="NCBI Taxonomy" id="61484"/>
    <lineage>
        <taxon>Eukaryota</taxon>
        <taxon>Metazoa</taxon>
        <taxon>Ecdysozoa</taxon>
        <taxon>Arthropoda</taxon>
        <taxon>Hexapoda</taxon>
        <taxon>Insecta</taxon>
        <taxon>Pterygota</taxon>
        <taxon>Neoptera</taxon>
        <taxon>Polyneoptera</taxon>
        <taxon>Phasmatodea</taxon>
        <taxon>Timematodea</taxon>
        <taxon>Timematoidea</taxon>
        <taxon>Timematidae</taxon>
        <taxon>Timema</taxon>
    </lineage>
</organism>
<dbReference type="FunFam" id="3.30.70.1230:FF:000003">
    <property type="entry name" value="Adenylate cyclase"/>
    <property type="match status" value="1"/>
</dbReference>
<dbReference type="FunFam" id="3.30.70.1230:FF:000095">
    <property type="entry name" value="Adenylate cyclase, putative"/>
    <property type="match status" value="1"/>
</dbReference>